<dbReference type="PANTHER" id="PTHR47018:SF1">
    <property type="entry name" value="TESMIN_TSO1-LIKE CXC DOMAIN-CONTAINING PROTEIN"/>
    <property type="match status" value="1"/>
</dbReference>
<comment type="caution">
    <text evidence="1">The sequence shown here is derived from an EMBL/GenBank/DDBJ whole genome shotgun (WGS) entry which is preliminary data.</text>
</comment>
<dbReference type="AlphaFoldDB" id="A0A7D9K571"/>
<dbReference type="Proteomes" id="UP001152795">
    <property type="component" value="Unassembled WGS sequence"/>
</dbReference>
<dbReference type="EMBL" id="CACRXK020027583">
    <property type="protein sequence ID" value="CAB4040991.1"/>
    <property type="molecule type" value="Genomic_DNA"/>
</dbReference>
<keyword evidence="2" id="KW-1185">Reference proteome</keyword>
<reference evidence="1" key="1">
    <citation type="submission" date="2020-04" db="EMBL/GenBank/DDBJ databases">
        <authorList>
            <person name="Alioto T."/>
            <person name="Alioto T."/>
            <person name="Gomez Garrido J."/>
        </authorList>
    </citation>
    <scope>NUCLEOTIDE SEQUENCE</scope>
    <source>
        <strain evidence="1">A484AB</strain>
    </source>
</reference>
<proteinExistence type="predicted"/>
<name>A0A7D9K571_PARCT</name>
<evidence type="ECO:0000313" key="1">
    <source>
        <dbReference type="EMBL" id="CAB4040991.1"/>
    </source>
</evidence>
<dbReference type="PANTHER" id="PTHR47018">
    <property type="entry name" value="CXC DOMAIN-CONTAINING PROTEIN-RELATED"/>
    <property type="match status" value="1"/>
</dbReference>
<accession>A0A7D9K571</accession>
<evidence type="ECO:0000313" key="2">
    <source>
        <dbReference type="Proteomes" id="UP001152795"/>
    </source>
</evidence>
<protein>
    <submittedName>
        <fullName evidence="1">Uncharacterized protein</fullName>
    </submittedName>
</protein>
<gene>
    <name evidence="1" type="ORF">PACLA_8A010173</name>
</gene>
<feature type="non-terminal residue" evidence="1">
    <location>
        <position position="304"/>
    </location>
</feature>
<sequence length="304" mass="34014">ACTTNDEKPNDNILLGLALAKIVSFIERKKLDNDEGNPTIFKLADLVKMYALNLQQLGFENSKIHSTDLKNRILTQIPNLQSHKEGRDVSLAFDKDIALVLQRASKSSNCDDEAIILAKAAQIIRRDIEKSKLPEFNRTFDETVNKTVYRMLPRIIVQKQRICITSATKNLLFQHILVYGIVASVSSRFEEEKVVCSPTLCKDLFTTGAVDNIDHNPSSTTAQDSFHGIGISLFQHTTSSVGVPRDAVGICGEQRERKKSFPMTTLAWLEPVKSKVVTDDLQETDMETTPMSWAAFHASNRECT</sequence>
<organism evidence="1 2">
    <name type="scientific">Paramuricea clavata</name>
    <name type="common">Red gorgonian</name>
    <name type="synonym">Violescent sea-whip</name>
    <dbReference type="NCBI Taxonomy" id="317549"/>
    <lineage>
        <taxon>Eukaryota</taxon>
        <taxon>Metazoa</taxon>
        <taxon>Cnidaria</taxon>
        <taxon>Anthozoa</taxon>
        <taxon>Octocorallia</taxon>
        <taxon>Malacalcyonacea</taxon>
        <taxon>Plexauridae</taxon>
        <taxon>Paramuricea</taxon>
    </lineage>
</organism>